<dbReference type="InterPro" id="IPR036259">
    <property type="entry name" value="MFS_trans_sf"/>
</dbReference>
<name>A0ABN8MLF8_9CNID</name>
<evidence type="ECO:0000313" key="8">
    <source>
        <dbReference type="Proteomes" id="UP001159427"/>
    </source>
</evidence>
<keyword evidence="2 6" id="KW-1133">Transmembrane helix</keyword>
<dbReference type="EMBL" id="CALNXI010000638">
    <property type="protein sequence ID" value="CAH3030497.1"/>
    <property type="molecule type" value="Genomic_DNA"/>
</dbReference>
<feature type="transmembrane region" description="Helical" evidence="6">
    <location>
        <begin position="481"/>
        <end position="501"/>
    </location>
</feature>
<proteinExistence type="predicted"/>
<dbReference type="PANTHER" id="PTHR23121">
    <property type="entry name" value="SODIUM-DEPENDENT GLUCOSE TRANSPORTER 1"/>
    <property type="match status" value="1"/>
</dbReference>
<dbReference type="Gene3D" id="1.20.1250.20">
    <property type="entry name" value="MFS general substrate transporter like domains"/>
    <property type="match status" value="2"/>
</dbReference>
<evidence type="ECO:0000256" key="6">
    <source>
        <dbReference type="SAM" id="Phobius"/>
    </source>
</evidence>
<comment type="caution">
    <text evidence="7">The sequence shown here is derived from an EMBL/GenBank/DDBJ whole genome shotgun (WGS) entry which is preliminary data.</text>
</comment>
<gene>
    <name evidence="7" type="ORF">PEVE_00038071</name>
</gene>
<feature type="transmembrane region" description="Helical" evidence="6">
    <location>
        <begin position="143"/>
        <end position="164"/>
    </location>
</feature>
<protein>
    <recommendedName>
        <fullName evidence="4">Major facilitator superfamily domain-containing protein 4A</fullName>
    </recommendedName>
</protein>
<evidence type="ECO:0000256" key="2">
    <source>
        <dbReference type="ARBA" id="ARBA00022989"/>
    </source>
</evidence>
<keyword evidence="8" id="KW-1185">Reference proteome</keyword>
<evidence type="ECO:0000313" key="7">
    <source>
        <dbReference type="EMBL" id="CAH3030497.1"/>
    </source>
</evidence>
<sequence>MSVGFDSSSDEEEPLFNMEDVERRTFDKDKDLPLWKRFLNTLKKLGEDRNSLKSTICYCGVFMVFGMSDEILGPTLLELKCLTGKSITVMSVLFFVHDLCNVFGSTSGGYLVDRFNPNVLVTIALGLSAICIIAIPLSRIFVILLFLAGIFGGCFGATDTFTTVQLIRMYGKQVSPYLQALHFSYGVGGFVSPLIARPFLRRKCVMVVNYTTIIDEWPYANSTSGIDNSTQIYHTQEEMHRDTHVRWAYWIVALLHLPVIFGLLWLMFTRKLAKITGTLKKYEYEMYDEQRLNNPGYNHHMVTLYLNGKQPWLKIFGDDQKPRVVVVTVLTSLILLLYDGLMATFGAYVYSYAVKGAVHIKPSHAAYLNSLFWGSLSVGRFVSIPIAMYVKPPTMLMINLIGCLSATLFMLIFEESEPALWLGTSGAGLFMSSVFPTSIALAEYYIDLTAPVTSVMIVSAALGELILPLVVGQVFERLGPVSFLAIAFCACFMALMIFILLRSAERSETDWLGFFWFVWCGNPPSSANQPTFDQNQNPDPSTTVETGKSPPIETVELNIQG</sequence>
<feature type="compositionally biased region" description="Polar residues" evidence="5">
    <location>
        <begin position="528"/>
        <end position="546"/>
    </location>
</feature>
<dbReference type="PANTHER" id="PTHR23121:SF10">
    <property type="entry name" value="MAJOR FACILITATOR SUPERFAMILY DOMAIN-CONTAINING PROTEIN 4A"/>
    <property type="match status" value="1"/>
</dbReference>
<evidence type="ECO:0000256" key="3">
    <source>
        <dbReference type="ARBA" id="ARBA00023136"/>
    </source>
</evidence>
<feature type="transmembrane region" description="Helical" evidence="6">
    <location>
        <begin position="454"/>
        <end position="475"/>
    </location>
</feature>
<keyword evidence="1 6" id="KW-0812">Transmembrane</keyword>
<feature type="transmembrane region" description="Helical" evidence="6">
    <location>
        <begin position="370"/>
        <end position="389"/>
    </location>
</feature>
<feature type="transmembrane region" description="Helical" evidence="6">
    <location>
        <begin position="324"/>
        <end position="350"/>
    </location>
</feature>
<reference evidence="7 8" key="1">
    <citation type="submission" date="2022-05" db="EMBL/GenBank/DDBJ databases">
        <authorList>
            <consortium name="Genoscope - CEA"/>
            <person name="William W."/>
        </authorList>
    </citation>
    <scope>NUCLEOTIDE SEQUENCE [LARGE SCALE GENOMIC DNA]</scope>
</reference>
<feature type="region of interest" description="Disordered" evidence="5">
    <location>
        <begin position="528"/>
        <end position="550"/>
    </location>
</feature>
<dbReference type="InterPro" id="IPR011701">
    <property type="entry name" value="MFS"/>
</dbReference>
<organism evidence="7 8">
    <name type="scientific">Porites evermanni</name>
    <dbReference type="NCBI Taxonomy" id="104178"/>
    <lineage>
        <taxon>Eukaryota</taxon>
        <taxon>Metazoa</taxon>
        <taxon>Cnidaria</taxon>
        <taxon>Anthozoa</taxon>
        <taxon>Hexacorallia</taxon>
        <taxon>Scleractinia</taxon>
        <taxon>Fungiina</taxon>
        <taxon>Poritidae</taxon>
        <taxon>Porites</taxon>
    </lineage>
</organism>
<feature type="transmembrane region" description="Helical" evidence="6">
    <location>
        <begin position="419"/>
        <end position="442"/>
    </location>
</feature>
<dbReference type="SUPFAM" id="SSF103473">
    <property type="entry name" value="MFS general substrate transporter"/>
    <property type="match status" value="1"/>
</dbReference>
<feature type="transmembrane region" description="Helical" evidence="6">
    <location>
        <begin position="396"/>
        <end position="413"/>
    </location>
</feature>
<keyword evidence="3 6" id="KW-0472">Membrane</keyword>
<feature type="transmembrane region" description="Helical" evidence="6">
    <location>
        <begin position="119"/>
        <end position="137"/>
    </location>
</feature>
<evidence type="ECO:0000256" key="5">
    <source>
        <dbReference type="SAM" id="MobiDB-lite"/>
    </source>
</evidence>
<accession>A0ABN8MLF8</accession>
<feature type="transmembrane region" description="Helical" evidence="6">
    <location>
        <begin position="176"/>
        <end position="196"/>
    </location>
</feature>
<dbReference type="Proteomes" id="UP001159427">
    <property type="component" value="Unassembled WGS sequence"/>
</dbReference>
<feature type="transmembrane region" description="Helical" evidence="6">
    <location>
        <begin position="247"/>
        <end position="268"/>
    </location>
</feature>
<evidence type="ECO:0000256" key="4">
    <source>
        <dbReference type="ARBA" id="ARBA00040840"/>
    </source>
</evidence>
<dbReference type="Pfam" id="PF07690">
    <property type="entry name" value="MFS_1"/>
    <property type="match status" value="1"/>
</dbReference>
<evidence type="ECO:0000256" key="1">
    <source>
        <dbReference type="ARBA" id="ARBA00022692"/>
    </source>
</evidence>